<organism evidence="1 2">
    <name type="scientific">Nitrincola iocasae</name>
    <dbReference type="NCBI Taxonomy" id="2614693"/>
    <lineage>
        <taxon>Bacteria</taxon>
        <taxon>Pseudomonadati</taxon>
        <taxon>Pseudomonadota</taxon>
        <taxon>Gammaproteobacteria</taxon>
        <taxon>Oceanospirillales</taxon>
        <taxon>Oceanospirillaceae</taxon>
        <taxon>Nitrincola</taxon>
    </lineage>
</organism>
<protein>
    <submittedName>
        <fullName evidence="1">DUF3486 family protein</fullName>
    </submittedName>
</protein>
<dbReference type="RefSeq" id="WP_151053688.1">
    <property type="nucleotide sequence ID" value="NZ_CP044222.1"/>
</dbReference>
<sequence length="190" mass="21136">MTKVTRGRRSKIDLLPAPVRKSLDEMLRNGKWTQAEILDAINEVIEEHGLPEEQKLSRSGLNRYATEMEQIGKDLRELREQTSALVADLGEAPQGETTKLILEIARTQLFKAMRDQMLNPEESVDIGMLKDAMLAAQRLESTAMNAHKREKEIRQAFAEEAAAAAETVGKAQGLTAESVSQIKQQILGIV</sequence>
<dbReference type="AlphaFoldDB" id="A0A5J6LAJ1"/>
<dbReference type="KEGG" id="nik:F5I99_03590"/>
<reference evidence="1 2" key="1">
    <citation type="submission" date="2019-09" db="EMBL/GenBank/DDBJ databases">
        <title>Nitrincola iocasae sp. nov., a bacterium isolated from the sediment collected at a cold seep field in South China Sea.</title>
        <authorList>
            <person name="Zhang H."/>
            <person name="Wang H."/>
            <person name="Li C."/>
        </authorList>
    </citation>
    <scope>NUCLEOTIDE SEQUENCE [LARGE SCALE GENOMIC DNA]</scope>
    <source>
        <strain evidence="1 2">KXZD1103</strain>
    </source>
</reference>
<evidence type="ECO:0000313" key="2">
    <source>
        <dbReference type="Proteomes" id="UP000325606"/>
    </source>
</evidence>
<keyword evidence="2" id="KW-1185">Reference proteome</keyword>
<proteinExistence type="predicted"/>
<gene>
    <name evidence="1" type="ORF">F5I99_03590</name>
</gene>
<dbReference type="Pfam" id="PF11985">
    <property type="entry name" value="Phage_Mu_Gp27"/>
    <property type="match status" value="1"/>
</dbReference>
<evidence type="ECO:0000313" key="1">
    <source>
        <dbReference type="EMBL" id="QEW05644.1"/>
    </source>
</evidence>
<name>A0A5J6LAJ1_9GAMM</name>
<dbReference type="InterPro" id="IPR021874">
    <property type="entry name" value="Phage_Mu_Gp27"/>
</dbReference>
<accession>A0A5J6LAJ1</accession>
<dbReference type="EMBL" id="CP044222">
    <property type="protein sequence ID" value="QEW05644.1"/>
    <property type="molecule type" value="Genomic_DNA"/>
</dbReference>
<dbReference type="Proteomes" id="UP000325606">
    <property type="component" value="Chromosome"/>
</dbReference>